<reference evidence="1 2" key="1">
    <citation type="submission" date="2016-05" db="EMBL/GenBank/DDBJ databases">
        <title>Comparative analysis of secretome profiles of manganese(II)-oxidizing ascomycete fungi.</title>
        <authorList>
            <consortium name="DOE Joint Genome Institute"/>
            <person name="Zeiner C.A."/>
            <person name="Purvine S.O."/>
            <person name="Zink E.M."/>
            <person name="Wu S."/>
            <person name="Pasa-Tolic L."/>
            <person name="Chaput D.L."/>
            <person name="Haridas S."/>
            <person name="Grigoriev I.V."/>
            <person name="Santelli C.M."/>
            <person name="Hansel C.M."/>
        </authorList>
    </citation>
    <scope>NUCLEOTIDE SEQUENCE [LARGE SCALE GENOMIC DNA]</scope>
    <source>
        <strain evidence="1 2">SRC1lrK2f</strain>
    </source>
</reference>
<sequence>LHGMFLYFQKQGINPIQEVRLCARSLHRLCLQDIEKDRPLREKMLFMISEWMTFGTTVKFFLHRLGVDVDRDCFQNFVEKDLVRAIKGLQ</sequence>
<keyword evidence="2" id="KW-1185">Reference proteome</keyword>
<evidence type="ECO:0000313" key="1">
    <source>
        <dbReference type="EMBL" id="OAG16890.1"/>
    </source>
</evidence>
<evidence type="ECO:0000313" key="2">
    <source>
        <dbReference type="Proteomes" id="UP000077248"/>
    </source>
</evidence>
<proteinExistence type="predicted"/>
<name>A0A177DCR6_ALTAL</name>
<dbReference type="KEGG" id="aalt:CC77DRAFT_901034"/>
<dbReference type="VEuPathDB" id="FungiDB:CC77DRAFT_901034"/>
<feature type="non-terminal residue" evidence="1">
    <location>
        <position position="1"/>
    </location>
</feature>
<dbReference type="RefSeq" id="XP_018382311.1">
    <property type="nucleotide sequence ID" value="XM_018533579.1"/>
</dbReference>
<gene>
    <name evidence="1" type="ORF">CC77DRAFT_901034</name>
</gene>
<feature type="non-terminal residue" evidence="1">
    <location>
        <position position="90"/>
    </location>
</feature>
<organism evidence="1 2">
    <name type="scientific">Alternaria alternata</name>
    <name type="common">Alternaria rot fungus</name>
    <name type="synonym">Torula alternata</name>
    <dbReference type="NCBI Taxonomy" id="5599"/>
    <lineage>
        <taxon>Eukaryota</taxon>
        <taxon>Fungi</taxon>
        <taxon>Dikarya</taxon>
        <taxon>Ascomycota</taxon>
        <taxon>Pezizomycotina</taxon>
        <taxon>Dothideomycetes</taxon>
        <taxon>Pleosporomycetidae</taxon>
        <taxon>Pleosporales</taxon>
        <taxon>Pleosporineae</taxon>
        <taxon>Pleosporaceae</taxon>
        <taxon>Alternaria</taxon>
        <taxon>Alternaria sect. Alternaria</taxon>
        <taxon>Alternaria alternata complex</taxon>
    </lineage>
</organism>
<accession>A0A177DCR6</accession>
<dbReference type="AlphaFoldDB" id="A0A177DCR6"/>
<dbReference type="GeneID" id="29119173"/>
<dbReference type="Proteomes" id="UP000077248">
    <property type="component" value="Unassembled WGS sequence"/>
</dbReference>
<dbReference type="EMBL" id="KV441488">
    <property type="protein sequence ID" value="OAG16890.1"/>
    <property type="molecule type" value="Genomic_DNA"/>
</dbReference>
<protein>
    <submittedName>
        <fullName evidence="1">Uncharacterized protein</fullName>
    </submittedName>
</protein>